<accession>A0A660L1Z7</accession>
<protein>
    <submittedName>
        <fullName evidence="2">Uncharacterized protein</fullName>
    </submittedName>
</protein>
<feature type="transmembrane region" description="Helical" evidence="1">
    <location>
        <begin position="153"/>
        <end position="175"/>
    </location>
</feature>
<feature type="transmembrane region" description="Helical" evidence="1">
    <location>
        <begin position="129"/>
        <end position="146"/>
    </location>
</feature>
<dbReference type="EMBL" id="RBIL01000003">
    <property type="protein sequence ID" value="RKQ84877.1"/>
    <property type="molecule type" value="Genomic_DNA"/>
</dbReference>
<feature type="transmembrane region" description="Helical" evidence="1">
    <location>
        <begin position="79"/>
        <end position="97"/>
    </location>
</feature>
<evidence type="ECO:0000256" key="1">
    <source>
        <dbReference type="SAM" id="Phobius"/>
    </source>
</evidence>
<keyword evidence="1" id="KW-0472">Membrane</keyword>
<proteinExistence type="predicted"/>
<gene>
    <name evidence="2" type="ORF">C8N24_6507</name>
</gene>
<dbReference type="OrthoDB" id="3292770at2"/>
<reference evidence="2 3" key="1">
    <citation type="submission" date="2018-10" db="EMBL/GenBank/DDBJ databases">
        <title>Genomic Encyclopedia of Archaeal and Bacterial Type Strains, Phase II (KMG-II): from individual species to whole genera.</title>
        <authorList>
            <person name="Goeker M."/>
        </authorList>
    </citation>
    <scope>NUCLEOTIDE SEQUENCE [LARGE SCALE GENOMIC DNA]</scope>
    <source>
        <strain evidence="2 3">DSM 14954</strain>
    </source>
</reference>
<organism evidence="2 3">
    <name type="scientific">Solirubrobacter pauli</name>
    <dbReference type="NCBI Taxonomy" id="166793"/>
    <lineage>
        <taxon>Bacteria</taxon>
        <taxon>Bacillati</taxon>
        <taxon>Actinomycetota</taxon>
        <taxon>Thermoleophilia</taxon>
        <taxon>Solirubrobacterales</taxon>
        <taxon>Solirubrobacteraceae</taxon>
        <taxon>Solirubrobacter</taxon>
    </lineage>
</organism>
<dbReference type="RefSeq" id="WP_121258345.1">
    <property type="nucleotide sequence ID" value="NZ_RBIL01000003.1"/>
</dbReference>
<comment type="caution">
    <text evidence="2">The sequence shown here is derived from an EMBL/GenBank/DDBJ whole genome shotgun (WGS) entry which is preliminary data.</text>
</comment>
<keyword evidence="3" id="KW-1185">Reference proteome</keyword>
<sequence>MTVRVLALLVRLLARDGWGRAMLAEVAALEEPRAQRRFALGCVGALLTRSASWLRISGVLLVAAVPTLLFAGPGGSGDVAGLAIAGTAIAVCLVAVVHVEQMPVVARAACAGGCLWWAGLLASEAVRSHPQWALALLAACVAAAAWRGGLLAALGAAFVTCLAIFVVAVGTYAVLPQLAPAVAPANAVHPVIENQIESTDPYVGELLLAALFGIVLIAAIRTTAGPMAQPPRNR</sequence>
<feature type="transmembrane region" description="Helical" evidence="1">
    <location>
        <begin position="206"/>
        <end position="224"/>
    </location>
</feature>
<feature type="transmembrane region" description="Helical" evidence="1">
    <location>
        <begin position="104"/>
        <end position="123"/>
    </location>
</feature>
<feature type="transmembrane region" description="Helical" evidence="1">
    <location>
        <begin position="53"/>
        <end position="73"/>
    </location>
</feature>
<evidence type="ECO:0000313" key="2">
    <source>
        <dbReference type="EMBL" id="RKQ84877.1"/>
    </source>
</evidence>
<dbReference type="Proteomes" id="UP000278962">
    <property type="component" value="Unassembled WGS sequence"/>
</dbReference>
<evidence type="ECO:0000313" key="3">
    <source>
        <dbReference type="Proteomes" id="UP000278962"/>
    </source>
</evidence>
<name>A0A660L1Z7_9ACTN</name>
<keyword evidence="1" id="KW-1133">Transmembrane helix</keyword>
<keyword evidence="1" id="KW-0812">Transmembrane</keyword>
<dbReference type="AlphaFoldDB" id="A0A660L1Z7"/>